<name>A0A6J7BBP2_9ZZZZ</name>
<organism evidence="1">
    <name type="scientific">freshwater metagenome</name>
    <dbReference type="NCBI Taxonomy" id="449393"/>
    <lineage>
        <taxon>unclassified sequences</taxon>
        <taxon>metagenomes</taxon>
        <taxon>ecological metagenomes</taxon>
    </lineage>
</organism>
<dbReference type="AlphaFoldDB" id="A0A6J7BBP2"/>
<accession>A0A6J7BBP2</accession>
<gene>
    <name evidence="1" type="ORF">UFOPK3243_00700</name>
</gene>
<sequence length="44" mass="4908">MIATYVIETTGTQEYRFTKDEFVSRFKDAYGSDAATDISAHLAS</sequence>
<reference evidence="1" key="1">
    <citation type="submission" date="2020-05" db="EMBL/GenBank/DDBJ databases">
        <authorList>
            <person name="Chiriac C."/>
            <person name="Salcher M."/>
            <person name="Ghai R."/>
            <person name="Kavagutti S V."/>
        </authorList>
    </citation>
    <scope>NUCLEOTIDE SEQUENCE</scope>
</reference>
<evidence type="ECO:0000313" key="1">
    <source>
        <dbReference type="EMBL" id="CAB4842887.1"/>
    </source>
</evidence>
<dbReference type="EMBL" id="CAFAZZ010000061">
    <property type="protein sequence ID" value="CAB4842887.1"/>
    <property type="molecule type" value="Genomic_DNA"/>
</dbReference>
<proteinExistence type="predicted"/>
<protein>
    <submittedName>
        <fullName evidence="1">Unannotated protein</fullName>
    </submittedName>
</protein>